<dbReference type="Pfam" id="PF12833">
    <property type="entry name" value="HTH_18"/>
    <property type="match status" value="1"/>
</dbReference>
<evidence type="ECO:0000256" key="5">
    <source>
        <dbReference type="ARBA" id="ARBA00023159"/>
    </source>
</evidence>
<accession>A0ABT3AAL3</accession>
<dbReference type="InterPro" id="IPR009057">
    <property type="entry name" value="Homeodomain-like_sf"/>
</dbReference>
<evidence type="ECO:0000259" key="8">
    <source>
        <dbReference type="PROSITE" id="PS01124"/>
    </source>
</evidence>
<dbReference type="SUPFAM" id="SSF48150">
    <property type="entry name" value="DNA-glycosylase"/>
    <property type="match status" value="1"/>
</dbReference>
<keyword evidence="6" id="KW-0804">Transcription</keyword>
<dbReference type="RefSeq" id="WP_263712988.1">
    <property type="nucleotide sequence ID" value="NZ_JAOWKX010000007.1"/>
</dbReference>
<evidence type="ECO:0000256" key="2">
    <source>
        <dbReference type="ARBA" id="ARBA00022603"/>
    </source>
</evidence>
<dbReference type="EMBL" id="JAOWKX010000007">
    <property type="protein sequence ID" value="MCV2885700.1"/>
    <property type="molecule type" value="Genomic_DNA"/>
</dbReference>
<evidence type="ECO:0000313" key="9">
    <source>
        <dbReference type="EMBL" id="MCV2885700.1"/>
    </source>
</evidence>
<proteinExistence type="predicted"/>
<dbReference type="InterPro" id="IPR010316">
    <property type="entry name" value="AlkA_N"/>
</dbReference>
<dbReference type="Gene3D" id="1.10.340.30">
    <property type="entry name" value="Hypothetical protein, domain 2"/>
    <property type="match status" value="1"/>
</dbReference>
<keyword evidence="4" id="KW-0805">Transcription regulation</keyword>
<dbReference type="SMART" id="SM01009">
    <property type="entry name" value="AlkA_N"/>
    <property type="match status" value="1"/>
</dbReference>
<dbReference type="Pfam" id="PF02805">
    <property type="entry name" value="Ada_Zn_binding"/>
    <property type="match status" value="1"/>
</dbReference>
<comment type="caution">
    <text evidence="9">The sequence shown here is derived from an EMBL/GenBank/DDBJ whole genome shotgun (WGS) entry which is preliminary data.</text>
</comment>
<keyword evidence="7" id="KW-0234">DNA repair</keyword>
<dbReference type="Gene3D" id="3.30.310.20">
    <property type="entry name" value="DNA-3-methyladenine glycosylase AlkA, N-terminal domain"/>
    <property type="match status" value="1"/>
</dbReference>
<keyword evidence="10" id="KW-1185">Reference proteome</keyword>
<dbReference type="Gene3D" id="3.40.10.10">
    <property type="entry name" value="DNA Methylphosphotriester Repair Domain"/>
    <property type="match status" value="1"/>
</dbReference>
<dbReference type="InterPro" id="IPR011257">
    <property type="entry name" value="DNA_glycosylase"/>
</dbReference>
<keyword evidence="3" id="KW-0227">DNA damage</keyword>
<evidence type="ECO:0000256" key="7">
    <source>
        <dbReference type="ARBA" id="ARBA00023204"/>
    </source>
</evidence>
<evidence type="ECO:0000256" key="6">
    <source>
        <dbReference type="ARBA" id="ARBA00023163"/>
    </source>
</evidence>
<dbReference type="Proteomes" id="UP001652504">
    <property type="component" value="Unassembled WGS sequence"/>
</dbReference>
<dbReference type="InterPro" id="IPR051912">
    <property type="entry name" value="Alkylbase_DNA_Glycosylase/TA"/>
</dbReference>
<dbReference type="SMART" id="SM00342">
    <property type="entry name" value="HTH_ARAC"/>
    <property type="match status" value="1"/>
</dbReference>
<keyword evidence="2" id="KW-0808">Transferase</keyword>
<comment type="cofactor">
    <cofactor evidence="1">
        <name>Zn(2+)</name>
        <dbReference type="ChEBI" id="CHEBI:29105"/>
    </cofactor>
</comment>
<sequence length="453" mass="51282">MNMVLSQQAYQSARQARDYRFDGTFFVAVKTTGIFCRPICPAPAPKEDNVTYYDYAHQAMQAGYRPCLRCRPDSAPSSFAWKGVDTTVERAIKLIRQHPQDTLAHLVERLGITDRYLRRLFAEKLGVSPKQFQLYEKLLFAKQLIQQSTMTIEDVAQASGFSSSRRLQENMKKQMGLTPIALRNGKSVSHHTISLSLSFRPPYHWPQVRAFLAMRAIPDMEWVTDESYGRTIVIEACYGQFTATYHEAKSCFEVSVELSDPAYLKQVIFHIRRILDLDADPAVISHALHSTGLTESHCTQGIRLPGVFDTFEAGCRAVLGQQVSVKAAINLVTKLVENVGVKRDDKRWFPTPEIVAESDLTFLKMPDSRRQALKRLAQFIADKPDADPVQWLALKGIGPWTAAYAEMRGQSQPDIWLNTDLVIKKQLAQYALDADLAAPWRSYLTFQLWSLAS</sequence>
<dbReference type="InterPro" id="IPR037046">
    <property type="entry name" value="AlkA_N_sf"/>
</dbReference>
<organism evidence="9 10">
    <name type="scientific">Fluctibacter corallii</name>
    <dbReference type="NCBI Taxonomy" id="2984329"/>
    <lineage>
        <taxon>Bacteria</taxon>
        <taxon>Pseudomonadati</taxon>
        <taxon>Pseudomonadota</taxon>
        <taxon>Gammaproteobacteria</taxon>
        <taxon>Alteromonadales</taxon>
        <taxon>Alteromonadaceae</taxon>
        <taxon>Fluctibacter</taxon>
    </lineage>
</organism>
<name>A0ABT3AAL3_9ALTE</name>
<dbReference type="PANTHER" id="PTHR43003:SF13">
    <property type="entry name" value="DNA-3-METHYLADENINE GLYCOSYLASE 2"/>
    <property type="match status" value="1"/>
</dbReference>
<dbReference type="Pfam" id="PF06029">
    <property type="entry name" value="AlkA_N"/>
    <property type="match status" value="1"/>
</dbReference>
<dbReference type="InterPro" id="IPR018060">
    <property type="entry name" value="HTH_AraC"/>
</dbReference>
<dbReference type="Gene3D" id="1.10.10.60">
    <property type="entry name" value="Homeodomain-like"/>
    <property type="match status" value="1"/>
</dbReference>
<evidence type="ECO:0000256" key="4">
    <source>
        <dbReference type="ARBA" id="ARBA00023015"/>
    </source>
</evidence>
<keyword evidence="5" id="KW-0010">Activator</keyword>
<dbReference type="PROSITE" id="PS01124">
    <property type="entry name" value="HTH_ARAC_FAMILY_2"/>
    <property type="match status" value="1"/>
</dbReference>
<evidence type="ECO:0000256" key="1">
    <source>
        <dbReference type="ARBA" id="ARBA00001947"/>
    </source>
</evidence>
<gene>
    <name evidence="9" type="ORF">OE749_13460</name>
</gene>
<dbReference type="InterPro" id="IPR004026">
    <property type="entry name" value="Ada_DNA_repair_Zn-bd"/>
</dbReference>
<feature type="domain" description="HTH araC/xylS-type" evidence="8">
    <location>
        <begin position="89"/>
        <end position="185"/>
    </location>
</feature>
<dbReference type="SUPFAM" id="SSF55945">
    <property type="entry name" value="TATA-box binding protein-like"/>
    <property type="match status" value="1"/>
</dbReference>
<keyword evidence="2" id="KW-0489">Methyltransferase</keyword>
<evidence type="ECO:0000313" key="10">
    <source>
        <dbReference type="Proteomes" id="UP001652504"/>
    </source>
</evidence>
<dbReference type="PANTHER" id="PTHR43003">
    <property type="entry name" value="DNA-3-METHYLADENINE GLYCOSYLASE"/>
    <property type="match status" value="1"/>
</dbReference>
<dbReference type="SUPFAM" id="SSF57884">
    <property type="entry name" value="Ada DNA repair protein, N-terminal domain (N-Ada 10)"/>
    <property type="match status" value="1"/>
</dbReference>
<evidence type="ECO:0000256" key="3">
    <source>
        <dbReference type="ARBA" id="ARBA00022763"/>
    </source>
</evidence>
<dbReference type="InterPro" id="IPR035451">
    <property type="entry name" value="Ada-like_dom_sf"/>
</dbReference>
<reference evidence="9 10" key="1">
    <citation type="submission" date="2022-10" db="EMBL/GenBank/DDBJ databases">
        <title>Aestuariibacter sp. AA17 isolated from Montipora capitata coral fragment.</title>
        <authorList>
            <person name="Emsley S.A."/>
            <person name="Pfannmuller K.M."/>
            <person name="Loughran R.M."/>
            <person name="Shlafstein M."/>
            <person name="Papke E."/>
            <person name="Saw J.H."/>
            <person name="Ushijima B."/>
            <person name="Videau P."/>
        </authorList>
    </citation>
    <scope>NUCLEOTIDE SEQUENCE [LARGE SCALE GENOMIC DNA]</scope>
    <source>
        <strain evidence="9 10">AA17</strain>
    </source>
</reference>
<protein>
    <submittedName>
        <fullName evidence="9">Helix-turn-helix domain-containing protein</fullName>
    </submittedName>
</protein>
<dbReference type="SUPFAM" id="SSF46689">
    <property type="entry name" value="Homeodomain-like"/>
    <property type="match status" value="1"/>
</dbReference>